<dbReference type="InterPro" id="IPR025533">
    <property type="entry name" value="DUF4419"/>
</dbReference>
<name>A0AAN7U1U9_9MYCE</name>
<keyword evidence="3" id="KW-1185">Reference proteome</keyword>
<dbReference type="EMBL" id="JAVFKY010000003">
    <property type="protein sequence ID" value="KAK5579818.1"/>
    <property type="molecule type" value="Genomic_DNA"/>
</dbReference>
<comment type="caution">
    <text evidence="2">The sequence shown here is derived from an EMBL/GenBank/DDBJ whole genome shotgun (WGS) entry which is preliminary data.</text>
</comment>
<feature type="coiled-coil region" evidence="1">
    <location>
        <begin position="76"/>
        <end position="103"/>
    </location>
</feature>
<dbReference type="Proteomes" id="UP001344447">
    <property type="component" value="Unassembled WGS sequence"/>
</dbReference>
<protein>
    <recommendedName>
        <fullName evidence="4">DUF4419 domain-containing protein</fullName>
    </recommendedName>
</protein>
<evidence type="ECO:0000313" key="2">
    <source>
        <dbReference type="EMBL" id="KAK5579818.1"/>
    </source>
</evidence>
<sequence length="410" mass="47735">MNKAKVIQYDSTIKRDENNKSISFKVSDVEQNKWEINEQFNIQTIIKEEVSKLLDKNDYDYFSLVSRNLISIDSDLSIQKSLNEKFENDVKNLKKQMKVLQSSFTDDLKPFGLNSFVNSAWESYNEHHHLVLRPDNIWMAILTQFSFYVNKNSEELREKFVDFDGKKTLVVQTKYPILEAPFDKLTIEMLEQIKLNIKDASIRDWMIPNFTTTTESDKVVFSIVLMSTMKKYFNFRVQTMCGLSEVTLLGEISDWINLKERVSRLNEFDNKDGIIKKWLGYLLPITDKFIESANGNPDTNWWNQIVDYRQQSGAPVLTGWLSTFCVFDNSGNYTDDASLFSRMPENSPWPRVYEYKIPNGFVSCPVLLKDINEQYNGTIYSGHFASKLLDNNSKLIPSLDWFILANLSNN</sequence>
<proteinExistence type="predicted"/>
<evidence type="ECO:0000313" key="3">
    <source>
        <dbReference type="Proteomes" id="UP001344447"/>
    </source>
</evidence>
<dbReference type="PANTHER" id="PTHR31252">
    <property type="entry name" value="DUF4419 DOMAIN-CONTAINING PROTEIN"/>
    <property type="match status" value="1"/>
</dbReference>
<dbReference type="Pfam" id="PF14388">
    <property type="entry name" value="DUF4419"/>
    <property type="match status" value="1"/>
</dbReference>
<keyword evidence="1" id="KW-0175">Coiled coil</keyword>
<organism evidence="2 3">
    <name type="scientific">Dictyostelium firmibasis</name>
    <dbReference type="NCBI Taxonomy" id="79012"/>
    <lineage>
        <taxon>Eukaryota</taxon>
        <taxon>Amoebozoa</taxon>
        <taxon>Evosea</taxon>
        <taxon>Eumycetozoa</taxon>
        <taxon>Dictyostelia</taxon>
        <taxon>Dictyosteliales</taxon>
        <taxon>Dictyosteliaceae</taxon>
        <taxon>Dictyostelium</taxon>
    </lineage>
</organism>
<evidence type="ECO:0008006" key="4">
    <source>
        <dbReference type="Google" id="ProtNLM"/>
    </source>
</evidence>
<gene>
    <name evidence="2" type="ORF">RB653_009505</name>
</gene>
<reference evidence="2 3" key="1">
    <citation type="submission" date="2023-11" db="EMBL/GenBank/DDBJ databases">
        <title>Dfirmibasis_genome.</title>
        <authorList>
            <person name="Edelbroek B."/>
            <person name="Kjellin J."/>
            <person name="Jerlstrom-Hultqvist J."/>
            <person name="Soderbom F."/>
        </authorList>
    </citation>
    <scope>NUCLEOTIDE SEQUENCE [LARGE SCALE GENOMIC DNA]</scope>
    <source>
        <strain evidence="2 3">TNS-C-14</strain>
    </source>
</reference>
<dbReference type="AlphaFoldDB" id="A0AAN7U1U9"/>
<accession>A0AAN7U1U9</accession>
<dbReference type="PANTHER" id="PTHR31252:SF4">
    <property type="entry name" value="DUF4419 DOMAIN-CONTAINING PROTEIN"/>
    <property type="match status" value="1"/>
</dbReference>
<evidence type="ECO:0000256" key="1">
    <source>
        <dbReference type="SAM" id="Coils"/>
    </source>
</evidence>